<evidence type="ECO:0000313" key="3">
    <source>
        <dbReference type="EMBL" id="MFC3174037.1"/>
    </source>
</evidence>
<comment type="caution">
    <text evidence="3">The sequence shown here is derived from an EMBL/GenBank/DDBJ whole genome shotgun (WGS) entry which is preliminary data.</text>
</comment>
<comment type="caution">
    <text evidence="1">Lacks conserved residue(s) required for the propagation of feature annotation.</text>
</comment>
<dbReference type="InterPro" id="IPR027417">
    <property type="entry name" value="P-loop_NTPase"/>
</dbReference>
<feature type="domain" description="Response regulatory" evidence="2">
    <location>
        <begin position="26"/>
        <end position="139"/>
    </location>
</feature>
<dbReference type="RefSeq" id="WP_379509412.1">
    <property type="nucleotide sequence ID" value="NZ_JBHRTQ010000007.1"/>
</dbReference>
<proteinExistence type="predicted"/>
<dbReference type="Pfam" id="PF09140">
    <property type="entry name" value="MipZ"/>
    <property type="match status" value="1"/>
</dbReference>
<dbReference type="SUPFAM" id="SSF52172">
    <property type="entry name" value="CheY-like"/>
    <property type="match status" value="1"/>
</dbReference>
<dbReference type="Gene3D" id="3.40.50.300">
    <property type="entry name" value="P-loop containing nucleotide triphosphate hydrolases"/>
    <property type="match status" value="1"/>
</dbReference>
<name>A0ABV7IQ10_9SPHN</name>
<dbReference type="Gene3D" id="3.40.50.2300">
    <property type="match status" value="1"/>
</dbReference>
<dbReference type="EMBL" id="JBHRTQ010000007">
    <property type="protein sequence ID" value="MFC3174037.1"/>
    <property type="molecule type" value="Genomic_DNA"/>
</dbReference>
<dbReference type="Proteomes" id="UP001595604">
    <property type="component" value="Unassembled WGS sequence"/>
</dbReference>
<dbReference type="PANTHER" id="PTHR43384">
    <property type="entry name" value="SEPTUM SITE-DETERMINING PROTEIN MIND HOMOLOG, CHLOROPLASTIC-RELATED"/>
    <property type="match status" value="1"/>
</dbReference>
<sequence length="392" mass="40882">MTRPIAFSADPAFFVAPPTPSRRRLVVVAADDRLAALRAAPALAEAAEPVLVALPAASAVPDDALAGADVVVIEVDPADAGSSRRIAEVRASHPGLPVIAALQGADAATMRTLLKQGLADIARLPFDPAELAGQVKAIVNQSAALANGRPLAPMVVMAGSNGGCGVTTVITHLAAALASGGRRVCVVDLDLQGGEVAYYLGREPRVTIEALLDAGDRLDAELLASAVTDSGRGFAVLASPEAITPLDHVDDNRLLALLSLVRREFDFVLVDLPTDWTSWGLSLAASATRVLLLTNPAVAPMRQAKRRLQLFDSVGVASDRVAVVVNRAEHGLFKAIGSDAVASVLEHDILASLADQEDGIVLAQNEGRLLPEIHRHTRFGTDVEALARILTS</sequence>
<dbReference type="InterPro" id="IPR011006">
    <property type="entry name" value="CheY-like_superfamily"/>
</dbReference>
<dbReference type="SUPFAM" id="SSF52540">
    <property type="entry name" value="P-loop containing nucleoside triphosphate hydrolases"/>
    <property type="match status" value="1"/>
</dbReference>
<protein>
    <submittedName>
        <fullName evidence="3">CpaE family protein</fullName>
    </submittedName>
</protein>
<evidence type="ECO:0000313" key="4">
    <source>
        <dbReference type="Proteomes" id="UP001595604"/>
    </source>
</evidence>
<organism evidence="3 4">
    <name type="scientific">Novosphingobium bradum</name>
    <dbReference type="NCBI Taxonomy" id="1737444"/>
    <lineage>
        <taxon>Bacteria</taxon>
        <taxon>Pseudomonadati</taxon>
        <taxon>Pseudomonadota</taxon>
        <taxon>Alphaproteobacteria</taxon>
        <taxon>Sphingomonadales</taxon>
        <taxon>Sphingomonadaceae</taxon>
        <taxon>Novosphingobium</taxon>
    </lineage>
</organism>
<dbReference type="InterPro" id="IPR050625">
    <property type="entry name" value="ParA/MinD_ATPase"/>
</dbReference>
<gene>
    <name evidence="3" type="ORF">ACFOD9_07235</name>
</gene>
<evidence type="ECO:0000259" key="2">
    <source>
        <dbReference type="PROSITE" id="PS50110"/>
    </source>
</evidence>
<keyword evidence="4" id="KW-1185">Reference proteome</keyword>
<dbReference type="InterPro" id="IPR015223">
    <property type="entry name" value="MipZ"/>
</dbReference>
<evidence type="ECO:0000256" key="1">
    <source>
        <dbReference type="PROSITE-ProRule" id="PRU00169"/>
    </source>
</evidence>
<accession>A0ABV7IQ10</accession>
<dbReference type="PANTHER" id="PTHR43384:SF13">
    <property type="entry name" value="SLR0110 PROTEIN"/>
    <property type="match status" value="1"/>
</dbReference>
<reference evidence="4" key="1">
    <citation type="journal article" date="2019" name="Int. J. Syst. Evol. Microbiol.">
        <title>The Global Catalogue of Microorganisms (GCM) 10K type strain sequencing project: providing services to taxonomists for standard genome sequencing and annotation.</title>
        <authorList>
            <consortium name="The Broad Institute Genomics Platform"/>
            <consortium name="The Broad Institute Genome Sequencing Center for Infectious Disease"/>
            <person name="Wu L."/>
            <person name="Ma J."/>
        </authorList>
    </citation>
    <scope>NUCLEOTIDE SEQUENCE [LARGE SCALE GENOMIC DNA]</scope>
    <source>
        <strain evidence="4">KCTC 42984</strain>
    </source>
</reference>
<dbReference type="PROSITE" id="PS50110">
    <property type="entry name" value="RESPONSE_REGULATORY"/>
    <property type="match status" value="1"/>
</dbReference>
<dbReference type="InterPro" id="IPR001789">
    <property type="entry name" value="Sig_transdc_resp-reg_receiver"/>
</dbReference>